<proteinExistence type="predicted"/>
<dbReference type="EMBL" id="CDRZ01000026">
    <property type="protein sequence ID" value="CEO87743.1"/>
    <property type="molecule type" value="Genomic_DNA"/>
</dbReference>
<dbReference type="SUPFAM" id="SSF161098">
    <property type="entry name" value="MetI-like"/>
    <property type="match status" value="1"/>
</dbReference>
<feature type="transmembrane region" description="Helical" evidence="5">
    <location>
        <begin position="115"/>
        <end position="140"/>
    </location>
</feature>
<dbReference type="PANTHER" id="PTHR43759:SF1">
    <property type="entry name" value="GLUCOSE IMPORT SYSTEM PERMEASE PROTEIN GLCT"/>
    <property type="match status" value="1"/>
</dbReference>
<keyword evidence="3 5" id="KW-1133">Transmembrane helix</keyword>
<evidence type="ECO:0000256" key="1">
    <source>
        <dbReference type="ARBA" id="ARBA00004141"/>
    </source>
</evidence>
<dbReference type="Gene3D" id="1.10.3720.10">
    <property type="entry name" value="MetI-like"/>
    <property type="match status" value="1"/>
</dbReference>
<evidence type="ECO:0000256" key="3">
    <source>
        <dbReference type="ARBA" id="ARBA00022989"/>
    </source>
</evidence>
<feature type="transmembrane region" description="Helical" evidence="5">
    <location>
        <begin position="78"/>
        <end position="108"/>
    </location>
</feature>
<dbReference type="GO" id="GO:0016020">
    <property type="term" value="C:membrane"/>
    <property type="evidence" value="ECO:0007669"/>
    <property type="project" value="UniProtKB-SubCell"/>
</dbReference>
<evidence type="ECO:0000256" key="5">
    <source>
        <dbReference type="SAM" id="Phobius"/>
    </source>
</evidence>
<keyword evidence="7" id="KW-1185">Reference proteome</keyword>
<dbReference type="InterPro" id="IPR035906">
    <property type="entry name" value="MetI-like_sf"/>
</dbReference>
<evidence type="ECO:0008006" key="8">
    <source>
        <dbReference type="Google" id="ProtNLM"/>
    </source>
</evidence>
<dbReference type="OrthoDB" id="9778687at2"/>
<evidence type="ECO:0000313" key="6">
    <source>
        <dbReference type="EMBL" id="CEO87743.1"/>
    </source>
</evidence>
<reference evidence="7" key="1">
    <citation type="submission" date="2015-01" db="EMBL/GenBank/DDBJ databases">
        <authorList>
            <person name="Manzoor Shahid"/>
            <person name="Zubair Saima"/>
        </authorList>
    </citation>
    <scope>NUCLEOTIDE SEQUENCE [LARGE SCALE GENOMIC DNA]</scope>
    <source>
        <strain evidence="7">Sp3</strain>
    </source>
</reference>
<name>A0A0B7MHS8_9FIRM</name>
<protein>
    <recommendedName>
        <fullName evidence="8">ABC transmembrane type-1 domain-containing protein</fullName>
    </recommendedName>
</protein>
<accession>A0A0B7MHS8</accession>
<dbReference type="AlphaFoldDB" id="A0A0B7MHS8"/>
<dbReference type="PANTHER" id="PTHR43759">
    <property type="entry name" value="TREHALOSE TRANSPORT SYSTEM PERMEASE PROTEIN SUGA"/>
    <property type="match status" value="1"/>
</dbReference>
<evidence type="ECO:0000256" key="2">
    <source>
        <dbReference type="ARBA" id="ARBA00022692"/>
    </source>
</evidence>
<evidence type="ECO:0000256" key="4">
    <source>
        <dbReference type="ARBA" id="ARBA00023136"/>
    </source>
</evidence>
<evidence type="ECO:0000313" key="7">
    <source>
        <dbReference type="Proteomes" id="UP000046155"/>
    </source>
</evidence>
<keyword evidence="2 5" id="KW-0812">Transmembrane</keyword>
<comment type="subcellular location">
    <subcellularLocation>
        <location evidence="1">Membrane</location>
        <topology evidence="1">Multi-pass membrane protein</topology>
    </subcellularLocation>
</comment>
<gene>
    <name evidence="6" type="ORF">SSCH_1210007</name>
</gene>
<keyword evidence="4 5" id="KW-0472">Membrane</keyword>
<feature type="transmembrane region" description="Helical" evidence="5">
    <location>
        <begin position="25"/>
        <end position="58"/>
    </location>
</feature>
<organism evidence="6 7">
    <name type="scientific">Syntrophaceticus schinkii</name>
    <dbReference type="NCBI Taxonomy" id="499207"/>
    <lineage>
        <taxon>Bacteria</taxon>
        <taxon>Bacillati</taxon>
        <taxon>Bacillota</taxon>
        <taxon>Clostridia</taxon>
        <taxon>Thermoanaerobacterales</taxon>
        <taxon>Thermoanaerobacterales Family III. Incertae Sedis</taxon>
        <taxon>Syntrophaceticus</taxon>
    </lineage>
</organism>
<dbReference type="InterPro" id="IPR052730">
    <property type="entry name" value="Sugar_ABC_transporter"/>
</dbReference>
<dbReference type="Proteomes" id="UP000046155">
    <property type="component" value="Unassembled WGS sequence"/>
</dbReference>
<feature type="transmembrane region" description="Helical" evidence="5">
    <location>
        <begin position="169"/>
        <end position="190"/>
    </location>
</feature>
<dbReference type="RefSeq" id="WP_044664049.1">
    <property type="nucleotide sequence ID" value="NZ_CDRZ01000026.1"/>
</dbReference>
<sequence length="195" mass="22189">MKNRHLFNQTMAEGKITMQMTKKEFIGYTAPSLVVMVLLMIAPLILTLFLSFFNVAYGTAAQFVGLKNFIEVIASSRFWNATAFTLFLTVVTTAIKLFIGFGIAMLLYKAVRFRGVFISGALLPFIIPPVVGTLLFGWLFRENWGYCSYLLSQIGMNISWYSDPWAARWLIMMHYIWQGVSFVFFGTICWPTGHA</sequence>